<name>A0AAW0DPR4_9AGAR</name>
<reference evidence="2 3" key="1">
    <citation type="journal article" date="2024" name="J Genomics">
        <title>Draft genome sequencing and assembly of Favolaschia claudopus CIRM-BRFM 2984 isolated from oak limbs.</title>
        <authorList>
            <person name="Navarro D."/>
            <person name="Drula E."/>
            <person name="Chaduli D."/>
            <person name="Cazenave R."/>
            <person name="Ahrendt S."/>
            <person name="Wang J."/>
            <person name="Lipzen A."/>
            <person name="Daum C."/>
            <person name="Barry K."/>
            <person name="Grigoriev I.V."/>
            <person name="Favel A."/>
            <person name="Rosso M.N."/>
            <person name="Martin F."/>
        </authorList>
    </citation>
    <scope>NUCLEOTIDE SEQUENCE [LARGE SCALE GENOMIC DNA]</scope>
    <source>
        <strain evidence="2 3">CIRM-BRFM 2984</strain>
    </source>
</reference>
<dbReference type="SUPFAM" id="SSF51735">
    <property type="entry name" value="NAD(P)-binding Rossmann-fold domains"/>
    <property type="match status" value="1"/>
</dbReference>
<sequence>MPTFTITTTGDEVAAAFAQEIKGKNVLITGTSINGLGFEVAKTLAKYANLVIITGHNNERLKLSEEALKKDVSGANIRPLLLNLSSFDAVRKAAAEVNAYSEQIDILINNAASSLCSFKLSADGYEHQIATDHLGPFLFTALILPKILAAKSATSTPRVVFVASGAHAWSSGVNLDEIEHPNQSTYKGMTAYAQAKSANILTASELNRRAGGKIYAYSLSPGAVATNFVSNEEAYPELLAHGVITEDGKPNPNAPFPWKTLQQGAATIIVAASDPSLNEKPGCFLSNSVENNAGVAPHTSDPVTAQKLWELSERLTGVKFF</sequence>
<dbReference type="Gene3D" id="3.40.50.720">
    <property type="entry name" value="NAD(P)-binding Rossmann-like Domain"/>
    <property type="match status" value="1"/>
</dbReference>
<evidence type="ECO:0000313" key="2">
    <source>
        <dbReference type="EMBL" id="KAK7052451.1"/>
    </source>
</evidence>
<evidence type="ECO:0000256" key="1">
    <source>
        <dbReference type="ARBA" id="ARBA00023002"/>
    </source>
</evidence>
<organism evidence="2 3">
    <name type="scientific">Favolaschia claudopus</name>
    <dbReference type="NCBI Taxonomy" id="2862362"/>
    <lineage>
        <taxon>Eukaryota</taxon>
        <taxon>Fungi</taxon>
        <taxon>Dikarya</taxon>
        <taxon>Basidiomycota</taxon>
        <taxon>Agaricomycotina</taxon>
        <taxon>Agaricomycetes</taxon>
        <taxon>Agaricomycetidae</taxon>
        <taxon>Agaricales</taxon>
        <taxon>Marasmiineae</taxon>
        <taxon>Mycenaceae</taxon>
        <taxon>Favolaschia</taxon>
    </lineage>
</organism>
<dbReference type="EMBL" id="JAWWNJ010000007">
    <property type="protein sequence ID" value="KAK7052451.1"/>
    <property type="molecule type" value="Genomic_DNA"/>
</dbReference>
<keyword evidence="3" id="KW-1185">Reference proteome</keyword>
<gene>
    <name evidence="2" type="ORF">R3P38DRAFT_1646308</name>
</gene>
<protein>
    <submittedName>
        <fullName evidence="2">NAD(P)-binding protein</fullName>
    </submittedName>
</protein>
<dbReference type="PANTHER" id="PTHR43157:SF31">
    <property type="entry name" value="PHOSPHATIDYLINOSITOL-GLYCAN BIOSYNTHESIS CLASS F PROTEIN"/>
    <property type="match status" value="1"/>
</dbReference>
<dbReference type="Pfam" id="PF00106">
    <property type="entry name" value="adh_short"/>
    <property type="match status" value="1"/>
</dbReference>
<dbReference type="InterPro" id="IPR036291">
    <property type="entry name" value="NAD(P)-bd_dom_sf"/>
</dbReference>
<dbReference type="GO" id="GO:0016491">
    <property type="term" value="F:oxidoreductase activity"/>
    <property type="evidence" value="ECO:0007669"/>
    <property type="project" value="UniProtKB-KW"/>
</dbReference>
<proteinExistence type="predicted"/>
<dbReference type="Proteomes" id="UP001362999">
    <property type="component" value="Unassembled WGS sequence"/>
</dbReference>
<dbReference type="AlphaFoldDB" id="A0AAW0DPR4"/>
<accession>A0AAW0DPR4</accession>
<evidence type="ECO:0000313" key="3">
    <source>
        <dbReference type="Proteomes" id="UP001362999"/>
    </source>
</evidence>
<keyword evidence="1" id="KW-0560">Oxidoreductase</keyword>
<comment type="caution">
    <text evidence="2">The sequence shown here is derived from an EMBL/GenBank/DDBJ whole genome shotgun (WGS) entry which is preliminary data.</text>
</comment>
<dbReference type="PANTHER" id="PTHR43157">
    <property type="entry name" value="PHOSPHATIDYLINOSITOL-GLYCAN BIOSYNTHESIS CLASS F PROTEIN-RELATED"/>
    <property type="match status" value="1"/>
</dbReference>
<dbReference type="InterPro" id="IPR002347">
    <property type="entry name" value="SDR_fam"/>
</dbReference>